<feature type="region of interest" description="Disordered" evidence="2">
    <location>
        <begin position="512"/>
        <end position="729"/>
    </location>
</feature>
<keyword evidence="4" id="KW-1185">Reference proteome</keyword>
<feature type="region of interest" description="Disordered" evidence="2">
    <location>
        <begin position="253"/>
        <end position="279"/>
    </location>
</feature>
<keyword evidence="1" id="KW-0175">Coiled coil</keyword>
<feature type="compositionally biased region" description="Basic residues" evidence="2">
    <location>
        <begin position="471"/>
        <end position="480"/>
    </location>
</feature>
<dbReference type="EMBL" id="CAVLEF010000107">
    <property type="protein sequence ID" value="CAK1551022.1"/>
    <property type="molecule type" value="Genomic_DNA"/>
</dbReference>
<feature type="region of interest" description="Disordered" evidence="2">
    <location>
        <begin position="99"/>
        <end position="133"/>
    </location>
</feature>
<evidence type="ECO:0000256" key="1">
    <source>
        <dbReference type="SAM" id="Coils"/>
    </source>
</evidence>
<feature type="region of interest" description="Disordered" evidence="2">
    <location>
        <begin position="462"/>
        <end position="493"/>
    </location>
</feature>
<feature type="compositionally biased region" description="Basic residues" evidence="2">
    <location>
        <begin position="596"/>
        <end position="612"/>
    </location>
</feature>
<gene>
    <name evidence="3" type="ORF">LNINA_LOCUS10201</name>
</gene>
<accession>A0AAV1JNE9</accession>
<evidence type="ECO:0000313" key="3">
    <source>
        <dbReference type="EMBL" id="CAK1551022.1"/>
    </source>
</evidence>
<feature type="compositionally biased region" description="Basic and acidic residues" evidence="2">
    <location>
        <begin position="117"/>
        <end position="129"/>
    </location>
</feature>
<evidence type="ECO:0000256" key="2">
    <source>
        <dbReference type="SAM" id="MobiDB-lite"/>
    </source>
</evidence>
<dbReference type="Proteomes" id="UP001497472">
    <property type="component" value="Unassembled WGS sequence"/>
</dbReference>
<evidence type="ECO:0000313" key="4">
    <source>
        <dbReference type="Proteomes" id="UP001497472"/>
    </source>
</evidence>
<dbReference type="AlphaFoldDB" id="A0AAV1JNE9"/>
<sequence length="793" mass="90482">MQPLLEIGRRFLQILGEDYGEGLPGVRVEPFAEVRENKQYTFFILLILWFLQDEVGETPGSQSIFIPPTPETLLLEPDDAPLQQPACSTYPPTQCTAAAVSSEAGVPRPTRPRRRREPPMSRETARRELVNSSQMRAQAAVLVDSEVLEQTWKTSRRERVKQQEQKIWEEFVEEKDVVSNIYKEDPYQFIEHLSEEKIKELLEIELEKMRKEKLEEEEQCQGISTKKETVELKDNQHVIFVDEAEREDDTFHIFDDEKEGDVSGVSGPEDELLNDSLSPPCTVRERLSPDLDTRNRSPDKVSSWLSLERQNILNIDPSALPKMMQRSVEFTSRFNRIHMYQLQRQVQDIKRNNSQALPFAKHTQFQSQMVRIVSLHQNVLHSLQVFIKSFPQTLCIRESGELLKSLLQMIKEILDTCEQVDTPANLNAAKDLFQDSLPHSTDKLLNAIEDYTSRMSEYLNSTENTSVSCSRHSKRSRGRKLSGTWSKSGSKSFGDTEAHLSMYSLDTLRNHSTAKMSSSKGHSGSRRPLMRDPQAGVPKPKRKTDKDLDVPTLVETVAPCTSSHMSREASPGPTPILKQIISKKGKDTSPRSPKKETKRLRKETKTPRKISKSPKGSKSTGKEAIALDKELGEDEQIQKQDAATPRRDTPKKGTPRTEAVTTRDRSSSPRKEPEVIIAKKQVTPRNDCPTPRKRTSRSEGIPWQEQKPIVGEQKPTPQTISSRKTTPRYMSLGEGENAYEKEIVDVSPGRESRRVRDRRSVNVMEFRRHEPLPKRDVFLAFLLLGPMRDANLC</sequence>
<feature type="compositionally biased region" description="Basic and acidic residues" evidence="2">
    <location>
        <begin position="661"/>
        <end position="674"/>
    </location>
</feature>
<organism evidence="3 4">
    <name type="scientific">Leptosia nina</name>
    <dbReference type="NCBI Taxonomy" id="320188"/>
    <lineage>
        <taxon>Eukaryota</taxon>
        <taxon>Metazoa</taxon>
        <taxon>Ecdysozoa</taxon>
        <taxon>Arthropoda</taxon>
        <taxon>Hexapoda</taxon>
        <taxon>Insecta</taxon>
        <taxon>Pterygota</taxon>
        <taxon>Neoptera</taxon>
        <taxon>Endopterygota</taxon>
        <taxon>Lepidoptera</taxon>
        <taxon>Glossata</taxon>
        <taxon>Ditrysia</taxon>
        <taxon>Papilionoidea</taxon>
        <taxon>Pieridae</taxon>
        <taxon>Pierinae</taxon>
        <taxon>Leptosia</taxon>
    </lineage>
</organism>
<feature type="coiled-coil region" evidence="1">
    <location>
        <begin position="192"/>
        <end position="226"/>
    </location>
</feature>
<comment type="caution">
    <text evidence="3">The sequence shown here is derived from an EMBL/GenBank/DDBJ whole genome shotgun (WGS) entry which is preliminary data.</text>
</comment>
<reference evidence="3 4" key="1">
    <citation type="submission" date="2023-11" db="EMBL/GenBank/DDBJ databases">
        <authorList>
            <person name="Okamura Y."/>
        </authorList>
    </citation>
    <scope>NUCLEOTIDE SEQUENCE [LARGE SCALE GENOMIC DNA]</scope>
</reference>
<feature type="compositionally biased region" description="Polar residues" evidence="2">
    <location>
        <begin position="483"/>
        <end position="493"/>
    </location>
</feature>
<name>A0AAV1JNE9_9NEOP</name>
<protein>
    <submittedName>
        <fullName evidence="3">Uncharacterized protein</fullName>
    </submittedName>
</protein>
<feature type="compositionally biased region" description="Basic and acidic residues" evidence="2">
    <location>
        <begin position="584"/>
        <end position="595"/>
    </location>
</feature>
<proteinExistence type="predicted"/>
<feature type="compositionally biased region" description="Polar residues" evidence="2">
    <location>
        <begin position="512"/>
        <end position="522"/>
    </location>
</feature>
<feature type="compositionally biased region" description="Polar residues" evidence="2">
    <location>
        <begin position="715"/>
        <end position="724"/>
    </location>
</feature>